<evidence type="ECO:0000259" key="5">
    <source>
        <dbReference type="Pfam" id="PF01370"/>
    </source>
</evidence>
<keyword evidence="4" id="KW-0456">Lyase</keyword>
<dbReference type="GO" id="GO:0005737">
    <property type="term" value="C:cytoplasm"/>
    <property type="evidence" value="ECO:0007669"/>
    <property type="project" value="TreeGrafter"/>
</dbReference>
<dbReference type="InterPro" id="IPR001509">
    <property type="entry name" value="Epimerase_deHydtase"/>
</dbReference>
<dbReference type="EMBL" id="AECV01000036">
    <property type="protein sequence ID" value="EFW29140.1"/>
    <property type="molecule type" value="Genomic_DNA"/>
</dbReference>
<dbReference type="InterPro" id="IPR036291">
    <property type="entry name" value="NAD(P)-bd_dom_sf"/>
</dbReference>
<dbReference type="AlphaFoldDB" id="E7N3W3"/>
<dbReference type="SUPFAM" id="SSF51735">
    <property type="entry name" value="NAD(P)-binding Rossmann-fold domains"/>
    <property type="match status" value="1"/>
</dbReference>
<accession>E7N3W3</accession>
<protein>
    <submittedName>
        <fullName evidence="6">NAD dependent epimerase/dehydratase family protein</fullName>
    </submittedName>
</protein>
<dbReference type="STRING" id="749551.HMPREF9555_01703"/>
<proteinExistence type="predicted"/>
<organism evidence="6 7">
    <name type="scientific">Selenomonas artemidis F0399</name>
    <dbReference type="NCBI Taxonomy" id="749551"/>
    <lineage>
        <taxon>Bacteria</taxon>
        <taxon>Bacillati</taxon>
        <taxon>Bacillota</taxon>
        <taxon>Negativicutes</taxon>
        <taxon>Selenomonadales</taxon>
        <taxon>Selenomonadaceae</taxon>
        <taxon>Selenomonas</taxon>
    </lineage>
</organism>
<dbReference type="Proteomes" id="UP000004633">
    <property type="component" value="Unassembled WGS sequence"/>
</dbReference>
<evidence type="ECO:0000256" key="3">
    <source>
        <dbReference type="ARBA" id="ARBA00023027"/>
    </source>
</evidence>
<keyword evidence="7" id="KW-1185">Reference proteome</keyword>
<feature type="domain" description="NAD-dependent epimerase/dehydratase" evidence="5">
    <location>
        <begin position="43"/>
        <end position="292"/>
    </location>
</feature>
<dbReference type="HOGENOM" id="CLU_007383_4_0_9"/>
<evidence type="ECO:0000256" key="2">
    <source>
        <dbReference type="ARBA" id="ARBA00022793"/>
    </source>
</evidence>
<dbReference type="PANTHER" id="PTHR43078:SF6">
    <property type="entry name" value="UDP-GLUCURONIC ACID DECARBOXYLASE 1"/>
    <property type="match status" value="1"/>
</dbReference>
<name>E7N3W3_9FIRM</name>
<dbReference type="PANTHER" id="PTHR43078">
    <property type="entry name" value="UDP-GLUCURONIC ACID DECARBOXYLASE-RELATED"/>
    <property type="match status" value="1"/>
</dbReference>
<keyword evidence="3" id="KW-0520">NAD</keyword>
<dbReference type="GO" id="GO:0048040">
    <property type="term" value="F:UDP-glucuronate decarboxylase activity"/>
    <property type="evidence" value="ECO:0007669"/>
    <property type="project" value="TreeGrafter"/>
</dbReference>
<dbReference type="GO" id="GO:0042732">
    <property type="term" value="P:D-xylose metabolic process"/>
    <property type="evidence" value="ECO:0007669"/>
    <property type="project" value="InterPro"/>
</dbReference>
<dbReference type="Pfam" id="PF01370">
    <property type="entry name" value="Epimerase"/>
    <property type="match status" value="1"/>
</dbReference>
<keyword evidence="2" id="KW-0210">Decarboxylase</keyword>
<evidence type="ECO:0000256" key="4">
    <source>
        <dbReference type="ARBA" id="ARBA00023239"/>
    </source>
</evidence>
<comment type="caution">
    <text evidence="6">The sequence shown here is derived from an EMBL/GenBank/DDBJ whole genome shotgun (WGS) entry which is preliminary data.</text>
</comment>
<gene>
    <name evidence="6" type="ORF">HMPREF9555_01703</name>
</gene>
<evidence type="ECO:0000256" key="1">
    <source>
        <dbReference type="ARBA" id="ARBA00001911"/>
    </source>
</evidence>
<comment type="cofactor">
    <cofactor evidence="1">
        <name>NAD(+)</name>
        <dbReference type="ChEBI" id="CHEBI:57540"/>
    </cofactor>
</comment>
<dbReference type="InterPro" id="IPR044516">
    <property type="entry name" value="UXS-like"/>
</dbReference>
<evidence type="ECO:0000313" key="6">
    <source>
        <dbReference type="EMBL" id="EFW29140.1"/>
    </source>
</evidence>
<reference evidence="6 7" key="1">
    <citation type="submission" date="2010-08" db="EMBL/GenBank/DDBJ databases">
        <authorList>
            <person name="Weinstock G."/>
            <person name="Sodergren E."/>
            <person name="Clifton S."/>
            <person name="Fulton L."/>
            <person name="Fulton B."/>
            <person name="Courtney L."/>
            <person name="Fronick C."/>
            <person name="Harrison M."/>
            <person name="Strong C."/>
            <person name="Farmer C."/>
            <person name="Delahaunty K."/>
            <person name="Markovic C."/>
            <person name="Hall O."/>
            <person name="Minx P."/>
            <person name="Tomlinson C."/>
            <person name="Mitreva M."/>
            <person name="Hou S."/>
            <person name="Chen J."/>
            <person name="Wollam A."/>
            <person name="Pepin K.H."/>
            <person name="Johnson M."/>
            <person name="Bhonagiri V."/>
            <person name="Zhang X."/>
            <person name="Suruliraj S."/>
            <person name="Warren W."/>
            <person name="Chinwalla A."/>
            <person name="Mardis E.R."/>
            <person name="Wilson R.K."/>
        </authorList>
    </citation>
    <scope>NUCLEOTIDE SEQUENCE [LARGE SCALE GENOMIC DNA]</scope>
    <source>
        <strain evidence="6 7">F0399</strain>
    </source>
</reference>
<dbReference type="GO" id="GO:0070403">
    <property type="term" value="F:NAD+ binding"/>
    <property type="evidence" value="ECO:0007669"/>
    <property type="project" value="InterPro"/>
</dbReference>
<sequence length="370" mass="41191">MKNRKIIFWERWGAALRNRIVQEDLVQIVREDLPWDRFAGSSVLVTGAAGILASYVAETLLYLNECRGLGVHVIGVVRDTAKARRRFAHYEGRSDLTIMAQDVCEPLSIDMPVDYIFHAAGQASPKFYGADPVGTLEGHILGTRNVLRLAHEKGIKGMLLFSSCDSYGELAAGDETPDEAIDEHYVGRIDPLSDRACYPVGKAAAEALCRAYALAYRLPVKILRIAHTYAPLMPLDDGRVFTDFIGNVLRGEDISLNSDGSAERPMLYIADAVRAYFRILLRGENGAAYNVAADENASILELARLLVSLCPEKRLSVTFHKKKNAGYLAAPEKKIRISTEKLKSLGYRRRYSLEEGMRRTLESYMEEGIS</sequence>
<evidence type="ECO:0000313" key="7">
    <source>
        <dbReference type="Proteomes" id="UP000004633"/>
    </source>
</evidence>
<dbReference type="Gene3D" id="3.40.50.720">
    <property type="entry name" value="NAD(P)-binding Rossmann-like Domain"/>
    <property type="match status" value="1"/>
</dbReference>